<organism evidence="3 4">
    <name type="scientific">Puccinia coronata f. sp. avenae</name>
    <dbReference type="NCBI Taxonomy" id="200324"/>
    <lineage>
        <taxon>Eukaryota</taxon>
        <taxon>Fungi</taxon>
        <taxon>Dikarya</taxon>
        <taxon>Basidiomycota</taxon>
        <taxon>Pucciniomycotina</taxon>
        <taxon>Pucciniomycetes</taxon>
        <taxon>Pucciniales</taxon>
        <taxon>Pucciniaceae</taxon>
        <taxon>Puccinia</taxon>
    </lineage>
</organism>
<gene>
    <name evidence="3" type="ORF">PCASD_03310</name>
</gene>
<feature type="region of interest" description="Disordered" evidence="1">
    <location>
        <begin position="36"/>
        <end position="66"/>
    </location>
</feature>
<dbReference type="Proteomes" id="UP000235392">
    <property type="component" value="Unassembled WGS sequence"/>
</dbReference>
<evidence type="ECO:0000256" key="1">
    <source>
        <dbReference type="SAM" id="MobiDB-lite"/>
    </source>
</evidence>
<evidence type="ECO:0000313" key="4">
    <source>
        <dbReference type="Proteomes" id="UP000235392"/>
    </source>
</evidence>
<evidence type="ECO:0000313" key="3">
    <source>
        <dbReference type="EMBL" id="PLW48207.1"/>
    </source>
</evidence>
<protein>
    <submittedName>
        <fullName evidence="3">Uncharacterized protein</fullName>
    </submittedName>
</protein>
<name>A0A2N5VDY6_9BASI</name>
<comment type="caution">
    <text evidence="3">The sequence shown here is derived from an EMBL/GenBank/DDBJ whole genome shotgun (WGS) entry which is preliminary data.</text>
</comment>
<proteinExistence type="predicted"/>
<keyword evidence="2" id="KW-0732">Signal</keyword>
<accession>A0A2N5VDY6</accession>
<feature type="compositionally biased region" description="Basic and acidic residues" evidence="1">
    <location>
        <begin position="43"/>
        <end position="64"/>
    </location>
</feature>
<sequence>MRRQSLLALLLIAIPASRNLPAPPVTGAEIAGNESGRSAAALGHRDESSPVCSADDRALTRGEDPYSSSLTLYEPKYREIKTEKEVEGDIHHVNNQAQDRIRNVKEDSNKINKKQEALTIQFESIKRSRKDVDRKLLEESRKIVEESQETLLILQEFRISELNNEGARGSQLNFKDENVFRDSHALMYVSKLSQEQISIWEELRKISNTNQS</sequence>
<reference evidence="3 4" key="1">
    <citation type="submission" date="2017-11" db="EMBL/GenBank/DDBJ databases">
        <title>De novo assembly and phasing of dikaryotic genomes from two isolates of Puccinia coronata f. sp. avenae, the causal agent of oat crown rust.</title>
        <authorList>
            <person name="Miller M.E."/>
            <person name="Zhang Y."/>
            <person name="Omidvar V."/>
            <person name="Sperschneider J."/>
            <person name="Schwessinger B."/>
            <person name="Raley C."/>
            <person name="Palmer J.M."/>
            <person name="Garnica D."/>
            <person name="Upadhyaya N."/>
            <person name="Rathjen J."/>
            <person name="Taylor J.M."/>
            <person name="Park R.F."/>
            <person name="Dodds P.N."/>
            <person name="Hirsch C.D."/>
            <person name="Kianian S.F."/>
            <person name="Figueroa M."/>
        </authorList>
    </citation>
    <scope>NUCLEOTIDE SEQUENCE [LARGE SCALE GENOMIC DNA]</scope>
    <source>
        <strain evidence="3">12SD80</strain>
    </source>
</reference>
<dbReference type="AlphaFoldDB" id="A0A2N5VDY6"/>
<feature type="signal peptide" evidence="2">
    <location>
        <begin position="1"/>
        <end position="21"/>
    </location>
</feature>
<dbReference type="EMBL" id="PGCI01000025">
    <property type="protein sequence ID" value="PLW48207.1"/>
    <property type="molecule type" value="Genomic_DNA"/>
</dbReference>
<evidence type="ECO:0000256" key="2">
    <source>
        <dbReference type="SAM" id="SignalP"/>
    </source>
</evidence>
<feature type="chain" id="PRO_5014957061" evidence="2">
    <location>
        <begin position="22"/>
        <end position="212"/>
    </location>
</feature>